<dbReference type="HAMAP" id="MF_02065">
    <property type="entry name" value="MltG"/>
    <property type="match status" value="1"/>
</dbReference>
<evidence type="ECO:0000256" key="4">
    <source>
        <dbReference type="ARBA" id="ARBA00023136"/>
    </source>
</evidence>
<name>A0ABX8AWZ5_9BACT</name>
<dbReference type="NCBIfam" id="TIGR00247">
    <property type="entry name" value="endolytic transglycosylase MltG"/>
    <property type="match status" value="1"/>
</dbReference>
<protein>
    <recommendedName>
        <fullName evidence="7">Endolytic murein transglycosylase</fullName>
        <ecNumber evidence="7">4.2.2.29</ecNumber>
    </recommendedName>
    <alternativeName>
        <fullName evidence="7">Peptidoglycan lytic transglycosylase</fullName>
    </alternativeName>
    <alternativeName>
        <fullName evidence="7">Peptidoglycan polymerization terminase</fullName>
    </alternativeName>
</protein>
<dbReference type="RefSeq" id="WP_211421612.1">
    <property type="nucleotide sequence ID" value="NZ_CP072642.1"/>
</dbReference>
<sequence length="353" mass="39729">MAHLRRRLAWFAVVTVALLAVVGMGFLSYRSLHVPFSHRAADELITIEPGMGAREVVELLYERGIIPNRYPALVYLMLNPAGRRLQAGDYEFESPIAPLAALEKIRRGAVATRRIMFRPGLTIHEVNDLLPNRPANGKLDPALLDVRLIADLDLQATSLEGYIFPDTYIVPKRATNAEILAEAVARFRRAWTPELRQQAEARRLTLRQVVTLASMIEKEAADDAERPLVASVFHNRLRKGMRLECDPTFIYAAKLNGTWDDNVNNPAHRRLLSPYNTYLSPGLPPGPIASPGEKSLRAALQPAQTEYLYFVLGPGGRHRFSRNEAEHQVAVAEYRRLQRAQRPGLHTQLINKK</sequence>
<keyword evidence="2 7" id="KW-0812">Transmembrane</keyword>
<comment type="catalytic activity">
    <reaction evidence="7">
        <text>a peptidoglycan chain = a peptidoglycan chain with N-acetyl-1,6-anhydromuramyl-[peptide] at the reducing end + a peptidoglycan chain with N-acetylglucosamine at the non-reducing end.</text>
        <dbReference type="EC" id="4.2.2.29"/>
    </reaction>
</comment>
<dbReference type="Proteomes" id="UP000677668">
    <property type="component" value="Chromosome 1"/>
</dbReference>
<dbReference type="InterPro" id="IPR003770">
    <property type="entry name" value="MLTG-like"/>
</dbReference>
<evidence type="ECO:0000256" key="6">
    <source>
        <dbReference type="ARBA" id="ARBA00023316"/>
    </source>
</evidence>
<dbReference type="EC" id="4.2.2.29" evidence="7"/>
<evidence type="ECO:0000256" key="5">
    <source>
        <dbReference type="ARBA" id="ARBA00023239"/>
    </source>
</evidence>
<evidence type="ECO:0000256" key="7">
    <source>
        <dbReference type="HAMAP-Rule" id="MF_02065"/>
    </source>
</evidence>
<comment type="function">
    <text evidence="7">Functions as a peptidoglycan terminase that cleaves nascent peptidoglycan strands endolytically to terminate their elongation.</text>
</comment>
<evidence type="ECO:0000313" key="8">
    <source>
        <dbReference type="EMBL" id="QUV93214.1"/>
    </source>
</evidence>
<keyword evidence="3 7" id="KW-1133">Transmembrane helix</keyword>
<feature type="site" description="Important for catalytic activity" evidence="7">
    <location>
        <position position="219"/>
    </location>
</feature>
<dbReference type="Pfam" id="PF02618">
    <property type="entry name" value="YceG"/>
    <property type="match status" value="1"/>
</dbReference>
<evidence type="ECO:0000256" key="3">
    <source>
        <dbReference type="ARBA" id="ARBA00022989"/>
    </source>
</evidence>
<dbReference type="PANTHER" id="PTHR30518">
    <property type="entry name" value="ENDOLYTIC MUREIN TRANSGLYCOSYLASE"/>
    <property type="match status" value="1"/>
</dbReference>
<keyword evidence="9" id="KW-1185">Reference proteome</keyword>
<dbReference type="PANTHER" id="PTHR30518:SF2">
    <property type="entry name" value="ENDOLYTIC MUREIN TRANSGLYCOSYLASE"/>
    <property type="match status" value="1"/>
</dbReference>
<keyword evidence="1 7" id="KW-1003">Cell membrane</keyword>
<organism evidence="8 9">
    <name type="scientific">Chloracidobacterium sp. N</name>
    <dbReference type="NCBI Taxonomy" id="2821540"/>
    <lineage>
        <taxon>Bacteria</taxon>
        <taxon>Pseudomonadati</taxon>
        <taxon>Acidobacteriota</taxon>
        <taxon>Terriglobia</taxon>
        <taxon>Terriglobales</taxon>
        <taxon>Acidobacteriaceae</taxon>
        <taxon>Chloracidobacterium</taxon>
        <taxon>Chloracidobacterium aggregatum</taxon>
    </lineage>
</organism>
<keyword evidence="4 7" id="KW-0472">Membrane</keyword>
<dbReference type="Gene3D" id="3.30.160.60">
    <property type="entry name" value="Classic Zinc Finger"/>
    <property type="match status" value="1"/>
</dbReference>
<keyword evidence="5 7" id="KW-0456">Lyase</keyword>
<dbReference type="EMBL" id="CP072642">
    <property type="protein sequence ID" value="QUV93214.1"/>
    <property type="molecule type" value="Genomic_DNA"/>
</dbReference>
<dbReference type="Gene3D" id="3.30.1490.480">
    <property type="entry name" value="Endolytic murein transglycosylase"/>
    <property type="match status" value="1"/>
</dbReference>
<keyword evidence="6 7" id="KW-0961">Cell wall biogenesis/degradation</keyword>
<dbReference type="CDD" id="cd08010">
    <property type="entry name" value="MltG_like"/>
    <property type="match status" value="1"/>
</dbReference>
<evidence type="ECO:0000256" key="2">
    <source>
        <dbReference type="ARBA" id="ARBA00022692"/>
    </source>
</evidence>
<accession>A0ABX8AWZ5</accession>
<evidence type="ECO:0000313" key="9">
    <source>
        <dbReference type="Proteomes" id="UP000677668"/>
    </source>
</evidence>
<gene>
    <name evidence="7 8" type="primary">mltG</name>
    <name evidence="8" type="ORF">J8C05_07455</name>
</gene>
<proteinExistence type="inferred from homology"/>
<reference evidence="8 9" key="1">
    <citation type="submission" date="2021-03" db="EMBL/GenBank/DDBJ databases">
        <title>Genomic and phenotypic characterization of Chloracidobacterium isolates provides evidence for multiple species.</title>
        <authorList>
            <person name="Saini M.K."/>
            <person name="Costas A.M.G."/>
            <person name="Tank M."/>
            <person name="Bryant D.A."/>
        </authorList>
    </citation>
    <scope>NUCLEOTIDE SEQUENCE [LARGE SCALE GENOMIC DNA]</scope>
    <source>
        <strain evidence="8 9">N</strain>
    </source>
</reference>
<comment type="similarity">
    <text evidence="7">Belongs to the transglycosylase MltG family.</text>
</comment>
<evidence type="ECO:0000256" key="1">
    <source>
        <dbReference type="ARBA" id="ARBA00022475"/>
    </source>
</evidence>